<evidence type="ECO:0000259" key="1">
    <source>
        <dbReference type="Pfam" id="PF14574"/>
    </source>
</evidence>
<dbReference type="Pfam" id="PF14574">
    <property type="entry name" value="RACo_C_ter"/>
    <property type="match status" value="1"/>
</dbReference>
<dbReference type="InterPro" id="IPR027980">
    <property type="entry name" value="RACo_C"/>
</dbReference>
<dbReference type="PANTHER" id="PTHR42895:SF2">
    <property type="entry name" value="IRON-SULFUR CLUSTER PROTEIN"/>
    <property type="match status" value="1"/>
</dbReference>
<protein>
    <submittedName>
        <fullName evidence="3">DUF4445 domain-containing protein</fullName>
    </submittedName>
</protein>
<dbReference type="Proteomes" id="UP000663651">
    <property type="component" value="Chromosome"/>
</dbReference>
<dbReference type="Pfam" id="PF17651">
    <property type="entry name" value="Raco_middle"/>
    <property type="match status" value="1"/>
</dbReference>
<evidence type="ECO:0000313" key="3">
    <source>
        <dbReference type="EMBL" id="QSV47306.1"/>
    </source>
</evidence>
<gene>
    <name evidence="3" type="ORF">JZM60_02405</name>
</gene>
<dbReference type="InterPro" id="IPR042259">
    <property type="entry name" value="Raco-like_middle_sf"/>
</dbReference>
<organism evidence="3 4">
    <name type="scientific">Geobacter benzoatilyticus</name>
    <dbReference type="NCBI Taxonomy" id="2815309"/>
    <lineage>
        <taxon>Bacteria</taxon>
        <taxon>Pseudomonadati</taxon>
        <taxon>Thermodesulfobacteriota</taxon>
        <taxon>Desulfuromonadia</taxon>
        <taxon>Geobacterales</taxon>
        <taxon>Geobacteraceae</taxon>
        <taxon>Geobacter</taxon>
    </lineage>
</organism>
<evidence type="ECO:0000313" key="4">
    <source>
        <dbReference type="Proteomes" id="UP000663651"/>
    </source>
</evidence>
<feature type="domain" description="RACo C-terminal" evidence="1">
    <location>
        <begin position="173"/>
        <end position="422"/>
    </location>
</feature>
<feature type="domain" description="RACo-like middle region" evidence="2">
    <location>
        <begin position="9"/>
        <end position="159"/>
    </location>
</feature>
<sequence length="436" mass="45120">MSSSERLVIAVDLGTTTLAASLLDAVTGERLAVAGSLNPQREFGADVVSRLDAACRSDDARRLMAELVRGEICRLAHGLLDDAGKLPEHLAAMAVAGNPAMEHLLLELPVNSLAFPPYRPLFAAGKTVPAPELGWDLPAEVFLFPLPGGFVGGDTVAFLHGVSGPRSPVPGPCLYLDLGTNGEIALAFGGKLVATSAAAGPAFEGGNLSCGMAALPGAISGVALEGERLLLTTIGVKPAAGICGSGVLATIALLLGQGIIDQTGRLLPPEEIPSGLGNRVMTVGEELSFVLHRDAARTVRLSQGDIRQVQLAKGAIRAGMEVLLERAGVGGGDVAGVVLTGSFGAVLDPATLKSVGILTENMVQTTSFVREGTLRGVERALLAPGGFAAVNHLAEKVRVIPLSGTPAFEKHFLQQINFPQFRWTSATETQSTEKKQ</sequence>
<dbReference type="Gene3D" id="3.30.420.480">
    <property type="entry name" value="Domain of unknown function (DUF4445)"/>
    <property type="match status" value="1"/>
</dbReference>
<evidence type="ECO:0000259" key="2">
    <source>
        <dbReference type="Pfam" id="PF17651"/>
    </source>
</evidence>
<accession>A0ABX7Q750</accession>
<reference evidence="3 4" key="1">
    <citation type="submission" date="2021-03" db="EMBL/GenBank/DDBJ databases">
        <title>Geobacter metallireducens gen. nov. sp. nov., a microorganism capable of coupling the complete oxidation of organic compounds to the reduction of iron and other metals.</title>
        <authorList>
            <person name="Li Y."/>
        </authorList>
    </citation>
    <scope>NUCLEOTIDE SEQUENCE [LARGE SCALE GENOMIC DNA]</scope>
    <source>
        <strain evidence="3 4">Jerry-YX</strain>
    </source>
</reference>
<dbReference type="PANTHER" id="PTHR42895">
    <property type="entry name" value="IRON-SULFUR CLUSTER-BINDING PROTEIN-RELATED"/>
    <property type="match status" value="1"/>
</dbReference>
<keyword evidence="4" id="KW-1185">Reference proteome</keyword>
<proteinExistence type="predicted"/>
<dbReference type="InterPro" id="IPR041414">
    <property type="entry name" value="Raco-like_middle"/>
</dbReference>
<dbReference type="InterPro" id="IPR052911">
    <property type="entry name" value="Corrinoid_activation_enz"/>
</dbReference>
<dbReference type="EMBL" id="CP071382">
    <property type="protein sequence ID" value="QSV47306.1"/>
    <property type="molecule type" value="Genomic_DNA"/>
</dbReference>
<dbReference type="RefSeq" id="WP_207165425.1">
    <property type="nucleotide sequence ID" value="NZ_CP071382.1"/>
</dbReference>
<name>A0ABX7Q750_9BACT</name>